<comment type="caution">
    <text evidence="1">The sequence shown here is derived from an EMBL/GenBank/DDBJ whole genome shotgun (WGS) entry which is preliminary data.</text>
</comment>
<dbReference type="EMBL" id="CM039433">
    <property type="protein sequence ID" value="KAI4328456.1"/>
    <property type="molecule type" value="Genomic_DNA"/>
</dbReference>
<accession>A0ACB9MZR2</accession>
<evidence type="ECO:0000313" key="2">
    <source>
        <dbReference type="Proteomes" id="UP000828941"/>
    </source>
</evidence>
<name>A0ACB9MZR2_BAUVA</name>
<sequence length="501" mass="54271">MSEVKDPAIKLFGRTISLPFNRQNSANDSSLPASEDCSHHSPPSSLSSPREGSSGFREPQEHGNKELSPRRELTSAEEDDASHQTREDLKSTTTSSGIESPNTCSPEREASLLKSSKNGEQSETSISEEKTVKKPDKILPCPRCNSMDTKFCYYNNYNVNQPRHFCKNCQRYWTAGGTMRNVPVGAGRRKSKSSSASHYHHIMVPEALQTPKANAANGFHAVLGNRAALLTFGTDSPLCESMASVLNLGEKAQNGVLNGFLVPDQQNVFVPYSREDNREGHSVGASASVTTSNSSEKKASAGLQESGDKSYQGFPPQLPCFPGSPWPYPWSSAQWNSPVPPPAFCPPGYPVSFYPSPAYWGCTLPTSWNMPCLSPQSSLSHSSPGSGPNSPTLGKHSRDGNILSPSNSQKDKPDKDSNNNSENNVLIPKTLRIDDPSEAAKSSIWSTLGIKNEKGNSLNGGGLFRIFLSKGDDKNHMVEASPVLQANPAALSRSVTFHERT</sequence>
<dbReference type="Proteomes" id="UP000828941">
    <property type="component" value="Chromosome 8"/>
</dbReference>
<gene>
    <name evidence="1" type="ORF">L6164_020809</name>
</gene>
<evidence type="ECO:0000313" key="1">
    <source>
        <dbReference type="EMBL" id="KAI4328456.1"/>
    </source>
</evidence>
<proteinExistence type="predicted"/>
<reference evidence="1 2" key="1">
    <citation type="journal article" date="2022" name="DNA Res.">
        <title>Chromosomal-level genome assembly of the orchid tree Bauhinia variegata (Leguminosae; Cercidoideae) supports the allotetraploid origin hypothesis of Bauhinia.</title>
        <authorList>
            <person name="Zhong Y."/>
            <person name="Chen Y."/>
            <person name="Zheng D."/>
            <person name="Pang J."/>
            <person name="Liu Y."/>
            <person name="Luo S."/>
            <person name="Meng S."/>
            <person name="Qian L."/>
            <person name="Wei D."/>
            <person name="Dai S."/>
            <person name="Zhou R."/>
        </authorList>
    </citation>
    <scope>NUCLEOTIDE SEQUENCE [LARGE SCALE GENOMIC DNA]</scope>
    <source>
        <strain evidence="1">BV-YZ2020</strain>
    </source>
</reference>
<protein>
    <submittedName>
        <fullName evidence="1">Uncharacterized protein</fullName>
    </submittedName>
</protein>
<organism evidence="1 2">
    <name type="scientific">Bauhinia variegata</name>
    <name type="common">Purple orchid tree</name>
    <name type="synonym">Phanera variegata</name>
    <dbReference type="NCBI Taxonomy" id="167791"/>
    <lineage>
        <taxon>Eukaryota</taxon>
        <taxon>Viridiplantae</taxon>
        <taxon>Streptophyta</taxon>
        <taxon>Embryophyta</taxon>
        <taxon>Tracheophyta</taxon>
        <taxon>Spermatophyta</taxon>
        <taxon>Magnoliopsida</taxon>
        <taxon>eudicotyledons</taxon>
        <taxon>Gunneridae</taxon>
        <taxon>Pentapetalae</taxon>
        <taxon>rosids</taxon>
        <taxon>fabids</taxon>
        <taxon>Fabales</taxon>
        <taxon>Fabaceae</taxon>
        <taxon>Cercidoideae</taxon>
        <taxon>Cercideae</taxon>
        <taxon>Bauhiniinae</taxon>
        <taxon>Bauhinia</taxon>
    </lineage>
</organism>
<keyword evidence="2" id="KW-1185">Reference proteome</keyword>